<accession>A0A9D4CYR4</accession>
<reference evidence="2" key="1">
    <citation type="journal article" date="2019" name="bioRxiv">
        <title>The Genome of the Zebra Mussel, Dreissena polymorpha: A Resource for Invasive Species Research.</title>
        <authorList>
            <person name="McCartney M.A."/>
            <person name="Auch B."/>
            <person name="Kono T."/>
            <person name="Mallez S."/>
            <person name="Zhang Y."/>
            <person name="Obille A."/>
            <person name="Becker A."/>
            <person name="Abrahante J.E."/>
            <person name="Garbe J."/>
            <person name="Badalamenti J.P."/>
            <person name="Herman A."/>
            <person name="Mangelson H."/>
            <person name="Liachko I."/>
            <person name="Sullivan S."/>
            <person name="Sone E.D."/>
            <person name="Koren S."/>
            <person name="Silverstein K.A.T."/>
            <person name="Beckman K.B."/>
            <person name="Gohl D.M."/>
        </authorList>
    </citation>
    <scope>NUCLEOTIDE SEQUENCE</scope>
    <source>
        <strain evidence="2">Duluth1</strain>
        <tissue evidence="2">Whole animal</tissue>
    </source>
</reference>
<evidence type="ECO:0000313" key="3">
    <source>
        <dbReference type="Proteomes" id="UP000828390"/>
    </source>
</evidence>
<proteinExistence type="predicted"/>
<dbReference type="EMBL" id="JAIWYP010000011">
    <property type="protein sequence ID" value="KAH3734614.1"/>
    <property type="molecule type" value="Genomic_DNA"/>
</dbReference>
<keyword evidence="3" id="KW-1185">Reference proteome</keyword>
<dbReference type="Proteomes" id="UP000828390">
    <property type="component" value="Unassembled WGS sequence"/>
</dbReference>
<reference evidence="2" key="2">
    <citation type="submission" date="2020-11" db="EMBL/GenBank/DDBJ databases">
        <authorList>
            <person name="McCartney M.A."/>
            <person name="Auch B."/>
            <person name="Kono T."/>
            <person name="Mallez S."/>
            <person name="Becker A."/>
            <person name="Gohl D.M."/>
            <person name="Silverstein K.A.T."/>
            <person name="Koren S."/>
            <person name="Bechman K.B."/>
            <person name="Herman A."/>
            <person name="Abrahante J.E."/>
            <person name="Garbe J."/>
        </authorList>
    </citation>
    <scope>NUCLEOTIDE SEQUENCE</scope>
    <source>
        <strain evidence="2">Duluth1</strain>
        <tissue evidence="2">Whole animal</tissue>
    </source>
</reference>
<feature type="region of interest" description="Disordered" evidence="1">
    <location>
        <begin position="1"/>
        <end position="59"/>
    </location>
</feature>
<protein>
    <submittedName>
        <fullName evidence="2">Uncharacterized protein</fullName>
    </submittedName>
</protein>
<name>A0A9D4CYR4_DREPO</name>
<dbReference type="AlphaFoldDB" id="A0A9D4CYR4"/>
<feature type="compositionally biased region" description="Polar residues" evidence="1">
    <location>
        <begin position="9"/>
        <end position="23"/>
    </location>
</feature>
<comment type="caution">
    <text evidence="2">The sequence shown here is derived from an EMBL/GenBank/DDBJ whole genome shotgun (WGS) entry which is preliminary data.</text>
</comment>
<evidence type="ECO:0000313" key="2">
    <source>
        <dbReference type="EMBL" id="KAH3734614.1"/>
    </source>
</evidence>
<sequence length="130" mass="15101">MDDKKRQRTLSGEESGYETSQPPDTRDKLTQQMHNQTEKATENQTPKNITNYGGPRKQADSQVLITGNSIVQGHLIPTKPTVDEQDIPKEATILGQDIPPSLRYSYKIYRKNQRVRNKLYRQNQHHWDKI</sequence>
<organism evidence="2 3">
    <name type="scientific">Dreissena polymorpha</name>
    <name type="common">Zebra mussel</name>
    <name type="synonym">Mytilus polymorpha</name>
    <dbReference type="NCBI Taxonomy" id="45954"/>
    <lineage>
        <taxon>Eukaryota</taxon>
        <taxon>Metazoa</taxon>
        <taxon>Spiralia</taxon>
        <taxon>Lophotrochozoa</taxon>
        <taxon>Mollusca</taxon>
        <taxon>Bivalvia</taxon>
        <taxon>Autobranchia</taxon>
        <taxon>Heteroconchia</taxon>
        <taxon>Euheterodonta</taxon>
        <taxon>Imparidentia</taxon>
        <taxon>Neoheterodontei</taxon>
        <taxon>Myida</taxon>
        <taxon>Dreissenoidea</taxon>
        <taxon>Dreissenidae</taxon>
        <taxon>Dreissena</taxon>
    </lineage>
</organism>
<gene>
    <name evidence="2" type="ORF">DPMN_041053</name>
</gene>
<feature type="compositionally biased region" description="Polar residues" evidence="1">
    <location>
        <begin position="42"/>
        <end position="51"/>
    </location>
</feature>
<evidence type="ECO:0000256" key="1">
    <source>
        <dbReference type="SAM" id="MobiDB-lite"/>
    </source>
</evidence>